<feature type="binding site" evidence="11">
    <location>
        <position position="78"/>
    </location>
    <ligand>
        <name>Zn(2+)</name>
        <dbReference type="ChEBI" id="CHEBI:29105"/>
        <note>catalytic</note>
    </ligand>
</feature>
<dbReference type="Pfam" id="PF00925">
    <property type="entry name" value="GTP_cyclohydro2"/>
    <property type="match status" value="1"/>
</dbReference>
<dbReference type="Proteomes" id="UP000276232">
    <property type="component" value="Unassembled WGS sequence"/>
</dbReference>
<dbReference type="GO" id="GO:0008270">
    <property type="term" value="F:zinc ion binding"/>
    <property type="evidence" value="ECO:0007669"/>
    <property type="project" value="UniProtKB-UniRule"/>
</dbReference>
<dbReference type="RefSeq" id="WP_123380168.1">
    <property type="nucleotide sequence ID" value="NZ_RJKN01000005.1"/>
</dbReference>
<dbReference type="NCBIfam" id="TIGR00505">
    <property type="entry name" value="ribA"/>
    <property type="match status" value="1"/>
</dbReference>
<dbReference type="NCBIfam" id="NF001591">
    <property type="entry name" value="PRK00393.1"/>
    <property type="match status" value="1"/>
</dbReference>
<gene>
    <name evidence="11" type="primary">ribA</name>
    <name evidence="14" type="ORF">EDC03_2062</name>
</gene>
<dbReference type="OrthoDB" id="9793111at2"/>
<dbReference type="InterPro" id="IPR024072">
    <property type="entry name" value="DHFR-like_dom_sf"/>
</dbReference>
<dbReference type="InterPro" id="IPR000926">
    <property type="entry name" value="RibA"/>
</dbReference>
<organism evidence="14 15">
    <name type="scientific">Pseudokineococcus lusitanus</name>
    <dbReference type="NCBI Taxonomy" id="763993"/>
    <lineage>
        <taxon>Bacteria</taxon>
        <taxon>Bacillati</taxon>
        <taxon>Actinomycetota</taxon>
        <taxon>Actinomycetes</taxon>
        <taxon>Kineosporiales</taxon>
        <taxon>Kineosporiaceae</taxon>
        <taxon>Pseudokineococcus</taxon>
    </lineage>
</organism>
<evidence type="ECO:0000256" key="6">
    <source>
        <dbReference type="ARBA" id="ARBA00022801"/>
    </source>
</evidence>
<dbReference type="InterPro" id="IPR032677">
    <property type="entry name" value="GTP_cyclohydro_II"/>
</dbReference>
<feature type="domain" description="Bacterial bifunctional deaminase-reductase C-terminal" evidence="13">
    <location>
        <begin position="259"/>
        <end position="438"/>
    </location>
</feature>
<evidence type="ECO:0000313" key="14">
    <source>
        <dbReference type="EMBL" id="ROP42777.1"/>
    </source>
</evidence>
<feature type="binding site" evidence="11">
    <location>
        <position position="166"/>
    </location>
    <ligand>
        <name>GTP</name>
        <dbReference type="ChEBI" id="CHEBI:37565"/>
    </ligand>
</feature>
<feature type="binding site" evidence="11">
    <location>
        <begin position="104"/>
        <end position="106"/>
    </location>
    <ligand>
        <name>GTP</name>
        <dbReference type="ChEBI" id="CHEBI:37565"/>
    </ligand>
</feature>
<dbReference type="GO" id="GO:0005525">
    <property type="term" value="F:GTP binding"/>
    <property type="evidence" value="ECO:0007669"/>
    <property type="project" value="UniProtKB-KW"/>
</dbReference>
<keyword evidence="8 11" id="KW-0342">GTP-binding</keyword>
<dbReference type="EMBL" id="RJKN01000005">
    <property type="protein sequence ID" value="ROP42777.1"/>
    <property type="molecule type" value="Genomic_DNA"/>
</dbReference>
<comment type="pathway">
    <text evidence="1 11">Cofactor biosynthesis; riboflavin biosynthesis; 5-amino-6-(D-ribitylamino)uracil from GTP: step 1/4.</text>
</comment>
<dbReference type="Pfam" id="PF01872">
    <property type="entry name" value="RibD_C"/>
    <property type="match status" value="1"/>
</dbReference>
<dbReference type="Gene3D" id="3.40.430.10">
    <property type="entry name" value="Dihydrofolate Reductase, subunit A"/>
    <property type="match status" value="1"/>
</dbReference>
<dbReference type="InterPro" id="IPR036144">
    <property type="entry name" value="RibA-like_sf"/>
</dbReference>
<evidence type="ECO:0000256" key="4">
    <source>
        <dbReference type="ARBA" id="ARBA00022723"/>
    </source>
</evidence>
<evidence type="ECO:0000256" key="9">
    <source>
        <dbReference type="ARBA" id="ARBA00043932"/>
    </source>
</evidence>
<dbReference type="HAMAP" id="MF_00179">
    <property type="entry name" value="RibA"/>
    <property type="match status" value="1"/>
</dbReference>
<dbReference type="InterPro" id="IPR002734">
    <property type="entry name" value="RibDG_C"/>
</dbReference>
<dbReference type="SUPFAM" id="SSF53597">
    <property type="entry name" value="Dihydrofolate reductase-like"/>
    <property type="match status" value="1"/>
</dbReference>
<comment type="caution">
    <text evidence="14">The sequence shown here is derived from an EMBL/GenBank/DDBJ whole genome shotgun (WGS) entry which is preliminary data.</text>
</comment>
<sequence>MTAPSARASRAAVQQVAATLLPTAHGTFALHGFRAGDGTEHVALVLGDPAGTEAGPPLVRVHSECLTGDALGSWRCDCGDQLDAALRAVAAEGRGVVVYLRGQEGRGIGLLAKVEAYALQDAGADTVDANTALGLPVDAREYDAAAAVLAVLGVSCVRLMSSNPAKAAALEAAGVEVAEVVGLVVPDRPTSAAYRRTKVERLGHLPVATAEDPSAPDPWDALVAAAHGGAPLPPAGEGPGTAGGDLLDRYAPLAAGGAPLVVAQVAQSLDGFTAARSGDARYVSGPADREHLHRLRALVDVVVVGVRTVAADDPLLTVRACPGPHPVRAVLDPMGRAPLGATLFGDPTAPVLWLVGASRATAAAAAVADRAHVEVVPLRGCTSGEDVVGAVIADLAARGLHRVLVEGGATTVSRFLAAGALDRLWVTTAPVLVGDGVPGLRFEGADLMADALRAPSRRFVLGEDVAVELDLAAVRAPAA</sequence>
<feature type="binding site" evidence="11">
    <location>
        <position position="126"/>
    </location>
    <ligand>
        <name>GTP</name>
        <dbReference type="ChEBI" id="CHEBI:37565"/>
    </ligand>
</feature>
<evidence type="ECO:0000256" key="7">
    <source>
        <dbReference type="ARBA" id="ARBA00022833"/>
    </source>
</evidence>
<evidence type="ECO:0000256" key="11">
    <source>
        <dbReference type="HAMAP-Rule" id="MF_00179"/>
    </source>
</evidence>
<dbReference type="GO" id="GO:0009231">
    <property type="term" value="P:riboflavin biosynthetic process"/>
    <property type="evidence" value="ECO:0007669"/>
    <property type="project" value="UniProtKB-UniRule"/>
</dbReference>
<dbReference type="FunFam" id="3.40.50.10990:FF:000001">
    <property type="entry name" value="Riboflavin biosynthesis protein RibBA"/>
    <property type="match status" value="1"/>
</dbReference>
<dbReference type="GO" id="GO:0008703">
    <property type="term" value="F:5-amino-6-(5-phosphoribosylamino)uracil reductase activity"/>
    <property type="evidence" value="ECO:0007669"/>
    <property type="project" value="InterPro"/>
</dbReference>
<dbReference type="AlphaFoldDB" id="A0A3N1HJR4"/>
<dbReference type="EC" id="3.5.4.25" evidence="11"/>
<keyword evidence="4 11" id="KW-0479">Metal-binding</keyword>
<feature type="active site" description="Nucleophile" evidence="11">
    <location>
        <position position="140"/>
    </location>
</feature>
<dbReference type="InParanoid" id="A0A3N1HJR4"/>
<evidence type="ECO:0000256" key="10">
    <source>
        <dbReference type="ARBA" id="ARBA00049295"/>
    </source>
</evidence>
<evidence type="ECO:0000256" key="2">
    <source>
        <dbReference type="ARBA" id="ARBA00005520"/>
    </source>
</evidence>
<accession>A0A3N1HJR4</accession>
<keyword evidence="3 11" id="KW-0686">Riboflavin biosynthesis</keyword>
<keyword evidence="6 11" id="KW-0378">Hydrolase</keyword>
<dbReference type="PANTHER" id="PTHR21327">
    <property type="entry name" value="GTP CYCLOHYDROLASE II-RELATED"/>
    <property type="match status" value="1"/>
</dbReference>
<keyword evidence="5 11" id="KW-0547">Nucleotide-binding</keyword>
<evidence type="ECO:0000256" key="3">
    <source>
        <dbReference type="ARBA" id="ARBA00022619"/>
    </source>
</evidence>
<dbReference type="PANTHER" id="PTHR21327:SF18">
    <property type="entry name" value="3,4-DIHYDROXY-2-BUTANONE 4-PHOSPHATE SYNTHASE"/>
    <property type="match status" value="1"/>
</dbReference>
<dbReference type="CDD" id="cd00641">
    <property type="entry name" value="GTP_cyclohydro2"/>
    <property type="match status" value="1"/>
</dbReference>
<evidence type="ECO:0000256" key="8">
    <source>
        <dbReference type="ARBA" id="ARBA00023134"/>
    </source>
</evidence>
<keyword evidence="15" id="KW-1185">Reference proteome</keyword>
<evidence type="ECO:0000256" key="1">
    <source>
        <dbReference type="ARBA" id="ARBA00004853"/>
    </source>
</evidence>
<feature type="binding site" evidence="11">
    <location>
        <position position="81"/>
    </location>
    <ligand>
        <name>GTP</name>
        <dbReference type="ChEBI" id="CHEBI:37565"/>
    </ligand>
</feature>
<feature type="active site" description="Proton acceptor" evidence="11">
    <location>
        <position position="138"/>
    </location>
</feature>
<comment type="similarity">
    <text evidence="2">In the N-terminal section; belongs to the DHBP synthase family.</text>
</comment>
<dbReference type="GO" id="GO:0005829">
    <property type="term" value="C:cytosol"/>
    <property type="evidence" value="ECO:0007669"/>
    <property type="project" value="TreeGrafter"/>
</dbReference>
<evidence type="ECO:0000256" key="5">
    <source>
        <dbReference type="ARBA" id="ARBA00022741"/>
    </source>
</evidence>
<feature type="binding site" evidence="11">
    <location>
        <position position="65"/>
    </location>
    <ligand>
        <name>Zn(2+)</name>
        <dbReference type="ChEBI" id="CHEBI:29105"/>
        <note>catalytic</note>
    </ligand>
</feature>
<name>A0A3N1HJR4_9ACTN</name>
<comment type="similarity">
    <text evidence="11">Belongs to the GTP cyclohydrolase II family.</text>
</comment>
<dbReference type="SUPFAM" id="SSF142695">
    <property type="entry name" value="RibA-like"/>
    <property type="match status" value="1"/>
</dbReference>
<comment type="catalytic activity">
    <reaction evidence="10 11">
        <text>GTP + 4 H2O = 2,5-diamino-6-hydroxy-4-(5-phosphoribosylamino)-pyrimidine + formate + 2 phosphate + 3 H(+)</text>
        <dbReference type="Rhea" id="RHEA:23704"/>
        <dbReference type="ChEBI" id="CHEBI:15377"/>
        <dbReference type="ChEBI" id="CHEBI:15378"/>
        <dbReference type="ChEBI" id="CHEBI:15740"/>
        <dbReference type="ChEBI" id="CHEBI:37565"/>
        <dbReference type="ChEBI" id="CHEBI:43474"/>
        <dbReference type="ChEBI" id="CHEBI:58614"/>
        <dbReference type="EC" id="3.5.4.25"/>
    </reaction>
</comment>
<feature type="domain" description="GTP cyclohydrolase II" evidence="12">
    <location>
        <begin position="16"/>
        <end position="181"/>
    </location>
</feature>
<dbReference type="UniPathway" id="UPA00275">
    <property type="reaction ID" value="UER00400"/>
</dbReference>
<feature type="binding site" evidence="11">
    <location>
        <position position="161"/>
    </location>
    <ligand>
        <name>GTP</name>
        <dbReference type="ChEBI" id="CHEBI:37565"/>
    </ligand>
</feature>
<feature type="binding site" evidence="11">
    <location>
        <position position="76"/>
    </location>
    <ligand>
        <name>Zn(2+)</name>
        <dbReference type="ChEBI" id="CHEBI:29105"/>
        <note>catalytic</note>
    </ligand>
</feature>
<keyword evidence="7 11" id="KW-0862">Zinc</keyword>
<feature type="binding site" evidence="11">
    <location>
        <begin position="60"/>
        <end position="64"/>
    </location>
    <ligand>
        <name>GTP</name>
        <dbReference type="ChEBI" id="CHEBI:37565"/>
    </ligand>
</feature>
<comment type="cofactor">
    <cofactor evidence="11">
        <name>Zn(2+)</name>
        <dbReference type="ChEBI" id="CHEBI:29105"/>
    </cofactor>
    <text evidence="11">Binds 1 zinc ion per subunit.</text>
</comment>
<evidence type="ECO:0000313" key="15">
    <source>
        <dbReference type="Proteomes" id="UP000276232"/>
    </source>
</evidence>
<dbReference type="Gene3D" id="3.40.50.10990">
    <property type="entry name" value="GTP cyclohydrolase II"/>
    <property type="match status" value="1"/>
</dbReference>
<reference evidence="14 15" key="1">
    <citation type="journal article" date="2015" name="Stand. Genomic Sci.">
        <title>Genomic Encyclopedia of Bacterial and Archaeal Type Strains, Phase III: the genomes of soil and plant-associated and newly described type strains.</title>
        <authorList>
            <person name="Whitman W.B."/>
            <person name="Woyke T."/>
            <person name="Klenk H.P."/>
            <person name="Zhou Y."/>
            <person name="Lilburn T.G."/>
            <person name="Beck B.J."/>
            <person name="De Vos P."/>
            <person name="Vandamme P."/>
            <person name="Eisen J.A."/>
            <person name="Garrity G."/>
            <person name="Hugenholtz P."/>
            <person name="Kyrpides N.C."/>
        </authorList>
    </citation>
    <scope>NUCLEOTIDE SEQUENCE [LARGE SCALE GENOMIC DNA]</scope>
    <source>
        <strain evidence="14 15">CECT 7306</strain>
    </source>
</reference>
<comment type="function">
    <text evidence="9 11">Catalyzes the conversion of GTP to 2,5-diamino-6-ribosylamino-4(3H)-pyrimidinone 5'-phosphate (DARP), formate and pyrophosphate.</text>
</comment>
<protein>
    <recommendedName>
        <fullName evidence="11">GTP cyclohydrolase-2</fullName>
        <ecNumber evidence="11">3.5.4.25</ecNumber>
    </recommendedName>
    <alternativeName>
        <fullName evidence="11">GTP cyclohydrolase II</fullName>
    </alternativeName>
</protein>
<dbReference type="GO" id="GO:0003935">
    <property type="term" value="F:GTP cyclohydrolase II activity"/>
    <property type="evidence" value="ECO:0007669"/>
    <property type="project" value="UniProtKB-UniRule"/>
</dbReference>
<evidence type="ECO:0000259" key="12">
    <source>
        <dbReference type="Pfam" id="PF00925"/>
    </source>
</evidence>
<proteinExistence type="inferred from homology"/>
<evidence type="ECO:0000259" key="13">
    <source>
        <dbReference type="Pfam" id="PF01872"/>
    </source>
</evidence>